<organism evidence="1 2">
    <name type="scientific">Quercus suber</name>
    <name type="common">Cork oak</name>
    <dbReference type="NCBI Taxonomy" id="58331"/>
    <lineage>
        <taxon>Eukaryota</taxon>
        <taxon>Viridiplantae</taxon>
        <taxon>Streptophyta</taxon>
        <taxon>Embryophyta</taxon>
        <taxon>Tracheophyta</taxon>
        <taxon>Spermatophyta</taxon>
        <taxon>Magnoliopsida</taxon>
        <taxon>eudicotyledons</taxon>
        <taxon>Gunneridae</taxon>
        <taxon>Pentapetalae</taxon>
        <taxon>rosids</taxon>
        <taxon>fabids</taxon>
        <taxon>Fagales</taxon>
        <taxon>Fagaceae</taxon>
        <taxon>Quercus</taxon>
    </lineage>
</organism>
<protein>
    <submittedName>
        <fullName evidence="1">Protein exportin 1b</fullName>
    </submittedName>
</protein>
<reference evidence="1 2" key="1">
    <citation type="journal article" date="2018" name="Sci. Data">
        <title>The draft genome sequence of cork oak.</title>
        <authorList>
            <person name="Ramos A.M."/>
            <person name="Usie A."/>
            <person name="Barbosa P."/>
            <person name="Barros P.M."/>
            <person name="Capote T."/>
            <person name="Chaves I."/>
            <person name="Simoes F."/>
            <person name="Abreu I."/>
            <person name="Carrasquinho I."/>
            <person name="Faro C."/>
            <person name="Guimaraes J.B."/>
            <person name="Mendonca D."/>
            <person name="Nobrega F."/>
            <person name="Rodrigues L."/>
            <person name="Saibo N.J.M."/>
            <person name="Varela M.C."/>
            <person name="Egas C."/>
            <person name="Matos J."/>
            <person name="Miguel C.M."/>
            <person name="Oliveira M.M."/>
            <person name="Ricardo C.P."/>
            <person name="Goncalves S."/>
        </authorList>
    </citation>
    <scope>NUCLEOTIDE SEQUENCE [LARGE SCALE GENOMIC DNA]</scope>
    <source>
        <strain evidence="2">cv. HL8</strain>
    </source>
</reference>
<evidence type="ECO:0000313" key="1">
    <source>
        <dbReference type="EMBL" id="KAK7850441.1"/>
    </source>
</evidence>
<dbReference type="EMBL" id="PKMF04000100">
    <property type="protein sequence ID" value="KAK7850441.1"/>
    <property type="molecule type" value="Genomic_DNA"/>
</dbReference>
<dbReference type="Proteomes" id="UP000237347">
    <property type="component" value="Unassembled WGS sequence"/>
</dbReference>
<keyword evidence="2" id="KW-1185">Reference proteome</keyword>
<gene>
    <name evidence="1" type="primary">XPO1B_1</name>
    <name evidence="1" type="ORF">CFP56_000830</name>
</gene>
<accession>A0AAW0LH79</accession>
<comment type="caution">
    <text evidence="1">The sequence shown here is derived from an EMBL/GenBank/DDBJ whole genome shotgun (WGS) entry which is preliminary data.</text>
</comment>
<name>A0AAW0LH79_QUESU</name>
<proteinExistence type="predicted"/>
<sequence>MWRTFRVLEVEGIAILLVETKPKALKEKGQFSLLAKLFTDKRFIGKTMKTTLCNLWNPKRGLPSEEVFDFLRGEMTQQKIKDLKQSLNWLMQINLWLCFVEYISLTHSQQLLK</sequence>
<evidence type="ECO:0000313" key="2">
    <source>
        <dbReference type="Proteomes" id="UP000237347"/>
    </source>
</evidence>
<dbReference type="AlphaFoldDB" id="A0AAW0LH79"/>